<dbReference type="PANTHER" id="PTHR12984:SF3">
    <property type="entry name" value="N-TERMINAL KINASE-LIKE PROTEIN"/>
    <property type="match status" value="1"/>
</dbReference>
<feature type="compositionally biased region" description="Acidic residues" evidence="1">
    <location>
        <begin position="665"/>
        <end position="693"/>
    </location>
</feature>
<accession>A0AAN6YHU7</accession>
<dbReference type="SUPFAM" id="SSF48371">
    <property type="entry name" value="ARM repeat"/>
    <property type="match status" value="1"/>
</dbReference>
<dbReference type="GO" id="GO:0005737">
    <property type="term" value="C:cytoplasm"/>
    <property type="evidence" value="ECO:0007669"/>
    <property type="project" value="TreeGrafter"/>
</dbReference>
<dbReference type="GO" id="GO:0005524">
    <property type="term" value="F:ATP binding"/>
    <property type="evidence" value="ECO:0007669"/>
    <property type="project" value="InterPro"/>
</dbReference>
<feature type="region of interest" description="Disordered" evidence="1">
    <location>
        <begin position="546"/>
        <end position="569"/>
    </location>
</feature>
<organism evidence="3 4">
    <name type="scientific">Rhypophila decipiens</name>
    <dbReference type="NCBI Taxonomy" id="261697"/>
    <lineage>
        <taxon>Eukaryota</taxon>
        <taxon>Fungi</taxon>
        <taxon>Dikarya</taxon>
        <taxon>Ascomycota</taxon>
        <taxon>Pezizomycotina</taxon>
        <taxon>Sordariomycetes</taxon>
        <taxon>Sordariomycetidae</taxon>
        <taxon>Sordariales</taxon>
        <taxon>Naviculisporaceae</taxon>
        <taxon>Rhypophila</taxon>
    </lineage>
</organism>
<dbReference type="Gene3D" id="1.10.510.10">
    <property type="entry name" value="Transferase(Phosphotransferase) domain 1"/>
    <property type="match status" value="1"/>
</dbReference>
<dbReference type="Gene3D" id="3.30.200.20">
    <property type="entry name" value="Phosphorylase Kinase, domain 1"/>
    <property type="match status" value="1"/>
</dbReference>
<comment type="caution">
    <text evidence="3">The sequence shown here is derived from an EMBL/GenBank/DDBJ whole genome shotgun (WGS) entry which is preliminary data.</text>
</comment>
<dbReference type="Gene3D" id="1.25.10.10">
    <property type="entry name" value="Leucine-rich Repeat Variant"/>
    <property type="match status" value="1"/>
</dbReference>
<dbReference type="SUPFAM" id="SSF56112">
    <property type="entry name" value="Protein kinase-like (PK-like)"/>
    <property type="match status" value="1"/>
</dbReference>
<feature type="compositionally biased region" description="Polar residues" evidence="1">
    <location>
        <begin position="618"/>
        <end position="629"/>
    </location>
</feature>
<dbReference type="Proteomes" id="UP001301769">
    <property type="component" value="Unassembled WGS sequence"/>
</dbReference>
<dbReference type="InterPro" id="IPR016024">
    <property type="entry name" value="ARM-type_fold"/>
</dbReference>
<dbReference type="GO" id="GO:0006409">
    <property type="term" value="P:tRNA export from nucleus"/>
    <property type="evidence" value="ECO:0007669"/>
    <property type="project" value="TreeGrafter"/>
</dbReference>
<dbReference type="PROSITE" id="PS50011">
    <property type="entry name" value="PROTEIN_KINASE_DOM"/>
    <property type="match status" value="1"/>
</dbReference>
<keyword evidence="4" id="KW-1185">Reference proteome</keyword>
<feature type="compositionally biased region" description="Low complexity" evidence="1">
    <location>
        <begin position="761"/>
        <end position="782"/>
    </location>
</feature>
<dbReference type="InterPro" id="IPR051177">
    <property type="entry name" value="CIK-Related_Protein"/>
</dbReference>
<dbReference type="AlphaFoldDB" id="A0AAN6YHU7"/>
<protein>
    <submittedName>
        <fullName evidence="3">Armadillo-type protein</fullName>
    </submittedName>
</protein>
<dbReference type="InterPro" id="IPR000719">
    <property type="entry name" value="Prot_kinase_dom"/>
</dbReference>
<feature type="compositionally biased region" description="Low complexity" evidence="1">
    <location>
        <begin position="641"/>
        <end position="651"/>
    </location>
</feature>
<dbReference type="PANTHER" id="PTHR12984">
    <property type="entry name" value="SCY1-RELATED S/T PROTEIN KINASE-LIKE"/>
    <property type="match status" value="1"/>
</dbReference>
<feature type="region of interest" description="Disordered" evidence="1">
    <location>
        <begin position="597"/>
        <end position="805"/>
    </location>
</feature>
<reference evidence="3" key="1">
    <citation type="journal article" date="2023" name="Mol. Phylogenet. Evol.">
        <title>Genome-scale phylogeny and comparative genomics of the fungal order Sordariales.</title>
        <authorList>
            <person name="Hensen N."/>
            <person name="Bonometti L."/>
            <person name="Westerberg I."/>
            <person name="Brannstrom I.O."/>
            <person name="Guillou S."/>
            <person name="Cros-Aarteil S."/>
            <person name="Calhoun S."/>
            <person name="Haridas S."/>
            <person name="Kuo A."/>
            <person name="Mondo S."/>
            <person name="Pangilinan J."/>
            <person name="Riley R."/>
            <person name="LaButti K."/>
            <person name="Andreopoulos B."/>
            <person name="Lipzen A."/>
            <person name="Chen C."/>
            <person name="Yan M."/>
            <person name="Daum C."/>
            <person name="Ng V."/>
            <person name="Clum A."/>
            <person name="Steindorff A."/>
            <person name="Ohm R.A."/>
            <person name="Martin F."/>
            <person name="Silar P."/>
            <person name="Natvig D.O."/>
            <person name="Lalanne C."/>
            <person name="Gautier V."/>
            <person name="Ament-Velasquez S.L."/>
            <person name="Kruys A."/>
            <person name="Hutchinson M.I."/>
            <person name="Powell A.J."/>
            <person name="Barry K."/>
            <person name="Miller A.N."/>
            <person name="Grigoriev I.V."/>
            <person name="Debuchy R."/>
            <person name="Gladieux P."/>
            <person name="Hiltunen Thoren M."/>
            <person name="Johannesson H."/>
        </authorList>
    </citation>
    <scope>NUCLEOTIDE SEQUENCE</scope>
    <source>
        <strain evidence="3">PSN293</strain>
    </source>
</reference>
<evidence type="ECO:0000313" key="3">
    <source>
        <dbReference type="EMBL" id="KAK4219558.1"/>
    </source>
</evidence>
<dbReference type="InterPro" id="IPR011009">
    <property type="entry name" value="Kinase-like_dom_sf"/>
</dbReference>
<evidence type="ECO:0000259" key="2">
    <source>
        <dbReference type="PROSITE" id="PS50011"/>
    </source>
</evidence>
<dbReference type="InterPro" id="IPR011989">
    <property type="entry name" value="ARM-like"/>
</dbReference>
<reference evidence="3" key="2">
    <citation type="submission" date="2023-05" db="EMBL/GenBank/DDBJ databases">
        <authorList>
            <consortium name="Lawrence Berkeley National Laboratory"/>
            <person name="Steindorff A."/>
            <person name="Hensen N."/>
            <person name="Bonometti L."/>
            <person name="Westerberg I."/>
            <person name="Brannstrom I.O."/>
            <person name="Guillou S."/>
            <person name="Cros-Aarteil S."/>
            <person name="Calhoun S."/>
            <person name="Haridas S."/>
            <person name="Kuo A."/>
            <person name="Mondo S."/>
            <person name="Pangilinan J."/>
            <person name="Riley R."/>
            <person name="Labutti K."/>
            <person name="Andreopoulos B."/>
            <person name="Lipzen A."/>
            <person name="Chen C."/>
            <person name="Yanf M."/>
            <person name="Daum C."/>
            <person name="Ng V."/>
            <person name="Clum A."/>
            <person name="Ohm R."/>
            <person name="Martin F."/>
            <person name="Silar P."/>
            <person name="Natvig D."/>
            <person name="Lalanne C."/>
            <person name="Gautier V."/>
            <person name="Ament-Velasquez S.L."/>
            <person name="Kruys A."/>
            <person name="Hutchinson M.I."/>
            <person name="Powell A.J."/>
            <person name="Barry K."/>
            <person name="Miller A.N."/>
            <person name="Grigoriev I.V."/>
            <person name="Debuchy R."/>
            <person name="Gladieux P."/>
            <person name="Thoren M.H."/>
            <person name="Johannesson H."/>
        </authorList>
    </citation>
    <scope>NUCLEOTIDE SEQUENCE</scope>
    <source>
        <strain evidence="3">PSN293</strain>
    </source>
</reference>
<evidence type="ECO:0000256" key="1">
    <source>
        <dbReference type="SAM" id="MobiDB-lite"/>
    </source>
</evidence>
<feature type="compositionally biased region" description="Acidic residues" evidence="1">
    <location>
        <begin position="796"/>
        <end position="805"/>
    </location>
</feature>
<dbReference type="EMBL" id="MU858047">
    <property type="protein sequence ID" value="KAK4219558.1"/>
    <property type="molecule type" value="Genomic_DNA"/>
</dbReference>
<gene>
    <name evidence="3" type="ORF">QBC37DRAFT_409202</name>
</gene>
<evidence type="ECO:0000313" key="4">
    <source>
        <dbReference type="Proteomes" id="UP001301769"/>
    </source>
</evidence>
<proteinExistence type="predicted"/>
<feature type="domain" description="Protein kinase" evidence="2">
    <location>
        <begin position="1"/>
        <end position="312"/>
    </location>
</feature>
<name>A0AAN6YHU7_9PEZI</name>
<sequence length="805" mass="86450">MDFLKSAVASAIAKGPPFPYTFGDKVDLDPSIWTLYNGTKREDGSDCSIFSFDIAANRSSLPLARNAVKKLRTLRHPGVIKVLDTVETDAYIYIATERLVPLRWHVKRKSLSPETAKWGLYTVAKTIKFINDEASSVHGNLKVASVYTSESGEWKLGGFEVLSNVKDDDAVIYRFGSLVPDSGRYTPPELAKSGWDALKRSPHSAVDSYDFGVLVFEVFNGSFSGGDQAGQTKNIPPSMHAGYKRLTNPNPKARLSVGHFLEQGQRHGSFFDTPLIKLTDGLENLGVKSETEREAFLEDLDQLTDDFPEDFFRTKILPELLKSVEFGGGGPKAFGVVMKIATKLSSDEFDSRVTPVIIRLFGNPDRAIRVCLLDNLPHMIDRLTQKVVNDKIFPQIVTGFTDIAPVVREQTLKSVLVIINKLSDRTINGELLRYLSKTANDEQPGIRTNTTICLGKIAKNLGTSTRAKVLIAAFTRSLRDPFVHARNASLQALAVTADYFSDEECATRIMPSICPLLIDKEKLVRDQAVKAMDVYVQKIRKAAASMPDSVLPPESAGPRMSTPQPTESSAAASWAGWAISSFTNKLSAAAGEIQASSAAASPNDAPSGQPRRSAPSGGVQTTSSASTLHRQALKSPPPSAPLSRTSSSGTFGASGGGESFFADPEVAEEDVDAWGDMDDGAGDDGFWGDDANDEQPASMSSSTTLPKKETTTKKPATTTPFDDGSEPDFAGWLAAQQQKKSGASGGLPKGLTKSTGAGARKVSATSSASAASKPKPVVAQPAAKKKVIDTTPKDTGDDDDGWGGW</sequence>
<feature type="compositionally biased region" description="Basic and acidic residues" evidence="1">
    <location>
        <begin position="786"/>
        <end position="795"/>
    </location>
</feature>
<dbReference type="Pfam" id="PF00069">
    <property type="entry name" value="Pkinase"/>
    <property type="match status" value="1"/>
</dbReference>
<dbReference type="GO" id="GO:0004672">
    <property type="term" value="F:protein kinase activity"/>
    <property type="evidence" value="ECO:0007669"/>
    <property type="project" value="InterPro"/>
</dbReference>